<dbReference type="EMBL" id="QOCE01000043">
    <property type="protein sequence ID" value="RBW51725.1"/>
    <property type="molecule type" value="Genomic_DNA"/>
</dbReference>
<accession>A0A366WNX1</accession>
<feature type="signal peptide" evidence="1">
    <location>
        <begin position="1"/>
        <end position="25"/>
    </location>
</feature>
<evidence type="ECO:0000313" key="3">
    <source>
        <dbReference type="Proteomes" id="UP000252706"/>
    </source>
</evidence>
<protein>
    <submittedName>
        <fullName evidence="2">Haloacid dehalogenase-like hydrolase</fullName>
    </submittedName>
</protein>
<name>A0A366WNX1_9RHOB</name>
<dbReference type="Pfam" id="PF12710">
    <property type="entry name" value="HAD"/>
    <property type="match status" value="1"/>
</dbReference>
<feature type="chain" id="PRO_5016860123" evidence="1">
    <location>
        <begin position="26"/>
        <end position="330"/>
    </location>
</feature>
<dbReference type="RefSeq" id="WP_113824755.1">
    <property type="nucleotide sequence ID" value="NZ_QOCE01000043.1"/>
</dbReference>
<dbReference type="SUPFAM" id="SSF56784">
    <property type="entry name" value="HAD-like"/>
    <property type="match status" value="1"/>
</dbReference>
<dbReference type="OrthoDB" id="9799365at2"/>
<dbReference type="InterPro" id="IPR036412">
    <property type="entry name" value="HAD-like_sf"/>
</dbReference>
<dbReference type="InterPro" id="IPR023214">
    <property type="entry name" value="HAD_sf"/>
</dbReference>
<organism evidence="2 3">
    <name type="scientific">Phaeobacter gallaeciensis</name>
    <dbReference type="NCBI Taxonomy" id="60890"/>
    <lineage>
        <taxon>Bacteria</taxon>
        <taxon>Pseudomonadati</taxon>
        <taxon>Pseudomonadota</taxon>
        <taxon>Alphaproteobacteria</taxon>
        <taxon>Rhodobacterales</taxon>
        <taxon>Roseobacteraceae</taxon>
        <taxon>Phaeobacter</taxon>
    </lineage>
</organism>
<dbReference type="GO" id="GO:0016787">
    <property type="term" value="F:hydrolase activity"/>
    <property type="evidence" value="ECO:0007669"/>
    <property type="project" value="UniProtKB-KW"/>
</dbReference>
<dbReference type="Gene3D" id="3.40.50.1000">
    <property type="entry name" value="HAD superfamily/HAD-like"/>
    <property type="match status" value="1"/>
</dbReference>
<keyword evidence="1" id="KW-0732">Signal</keyword>
<dbReference type="AlphaFoldDB" id="A0A366WNX1"/>
<sequence length="330" mass="36578">MISVDFKLLTSATGIAVLFATSVLADPLPSWTDSEAKSRIMAFVDTVTDPDSVQYVTQSDRIAVFDNDGTLWAEQPVYFQLYFAIDRLRELAEKDPSILKTDVLRSAVAGDLETVAKGGTAALFEILDASHSGMTVADFSTAVRDWINTAKHPDTGMGYDEMTYQPMTELLRYLRDEDFKTYIVSGGGIHFMRVFAEEAYGIPPEQVLGTYTNVEYQVNEGKPVIVKTPGIAFVDDKDGKPINIERTLGKRPIFAAGNSDGDFAMLEWTTAGDGPRFGMLVHHTDAQREYAYDRDSHIGRLNNGLDKGPDLGWLIVDMAKDWSRIYTGTK</sequence>
<gene>
    <name evidence="2" type="ORF">DS909_17465</name>
</gene>
<evidence type="ECO:0000313" key="2">
    <source>
        <dbReference type="EMBL" id="RBW51725.1"/>
    </source>
</evidence>
<reference evidence="2 3" key="1">
    <citation type="submission" date="2018-07" db="EMBL/GenBank/DDBJ databases">
        <title>Modular assembly of carbohydrate-degrading microbial communities in the ocean.</title>
        <authorList>
            <person name="Enke T.N."/>
            <person name="Datta M.S."/>
            <person name="Schwartzman J.A."/>
            <person name="Cermak N."/>
            <person name="Schmitz D.A."/>
            <person name="Barrere J."/>
            <person name="Cordero O.X."/>
        </authorList>
    </citation>
    <scope>NUCLEOTIDE SEQUENCE [LARGE SCALE GENOMIC DNA]</scope>
    <source>
        <strain evidence="2 3">C3M10</strain>
    </source>
</reference>
<evidence type="ECO:0000256" key="1">
    <source>
        <dbReference type="SAM" id="SignalP"/>
    </source>
</evidence>
<keyword evidence="2" id="KW-0378">Hydrolase</keyword>
<proteinExistence type="predicted"/>
<dbReference type="Proteomes" id="UP000252706">
    <property type="component" value="Unassembled WGS sequence"/>
</dbReference>
<comment type="caution">
    <text evidence="2">The sequence shown here is derived from an EMBL/GenBank/DDBJ whole genome shotgun (WGS) entry which is preliminary data.</text>
</comment>